<dbReference type="Pfam" id="PF06151">
    <property type="entry name" value="Trehalose_recp"/>
    <property type="match status" value="1"/>
</dbReference>
<evidence type="ECO:0000256" key="5">
    <source>
        <dbReference type="ARBA" id="ARBA00022989"/>
    </source>
</evidence>
<evidence type="ECO:0000256" key="9">
    <source>
        <dbReference type="SAM" id="Phobius"/>
    </source>
</evidence>
<evidence type="ECO:0000256" key="4">
    <source>
        <dbReference type="ARBA" id="ARBA00022692"/>
    </source>
</evidence>
<dbReference type="eggNOG" id="ENOG502T85S">
    <property type="taxonomic scope" value="Eukaryota"/>
</dbReference>
<keyword evidence="5 9" id="KW-1133">Transmembrane helix</keyword>
<feature type="transmembrane region" description="Helical" evidence="9">
    <location>
        <begin position="56"/>
        <end position="79"/>
    </location>
</feature>
<keyword evidence="3" id="KW-1003">Cell membrane</keyword>
<feature type="transmembrane region" description="Helical" evidence="9">
    <location>
        <begin position="284"/>
        <end position="306"/>
    </location>
</feature>
<gene>
    <name evidence="10" type="primary">101889888</name>
</gene>
<proteinExistence type="inferred from homology"/>
<organism evidence="10">
    <name type="scientific">Musca domestica</name>
    <name type="common">House fly</name>
    <dbReference type="NCBI Taxonomy" id="7370"/>
    <lineage>
        <taxon>Eukaryota</taxon>
        <taxon>Metazoa</taxon>
        <taxon>Ecdysozoa</taxon>
        <taxon>Arthropoda</taxon>
        <taxon>Hexapoda</taxon>
        <taxon>Insecta</taxon>
        <taxon>Pterygota</taxon>
        <taxon>Neoptera</taxon>
        <taxon>Endopterygota</taxon>
        <taxon>Diptera</taxon>
        <taxon>Brachycera</taxon>
        <taxon>Muscomorpha</taxon>
        <taxon>Muscoidea</taxon>
        <taxon>Muscidae</taxon>
        <taxon>Musca</taxon>
    </lineage>
</organism>
<name>A0A1I8M2H5_MUSDO</name>
<dbReference type="PANTHER" id="PTHR21421">
    <property type="entry name" value="GUSTATORY RECEPTOR"/>
    <property type="match status" value="1"/>
</dbReference>
<dbReference type="GO" id="GO:0007165">
    <property type="term" value="P:signal transduction"/>
    <property type="evidence" value="ECO:0007669"/>
    <property type="project" value="UniProtKB-KW"/>
</dbReference>
<comment type="function">
    <text evidence="8">Plays a role in the sugar gustatory response.</text>
</comment>
<keyword evidence="6 9" id="KW-0472">Membrane</keyword>
<dbReference type="OrthoDB" id="5800391at2759"/>
<keyword evidence="7 8" id="KW-0675">Receptor</keyword>
<evidence type="ECO:0000256" key="7">
    <source>
        <dbReference type="ARBA" id="ARBA00023170"/>
    </source>
</evidence>
<evidence type="ECO:0000256" key="1">
    <source>
        <dbReference type="ARBA" id="ARBA00004651"/>
    </source>
</evidence>
<evidence type="ECO:0000256" key="6">
    <source>
        <dbReference type="ARBA" id="ARBA00023136"/>
    </source>
</evidence>
<protein>
    <recommendedName>
        <fullName evidence="8">Gustatory receptor</fullName>
    </recommendedName>
</protein>
<sequence length="364" mass="42567">MVQVKVQSYEEQSTRSITNTLHHALGPFLVLSRFFGTMPVLGVWPRADIALVRFKWCSLPVLVTLTLCLFATMDLFLSLKVVTEMGIMLTTTGPLSFSIGCLTGFIVFLWLSRKWPNLIKSTRRLEVIFLRGPYAACPESQMLSRRIRLTGTLFLVSSVVEHLCYVGSGIYSNHLQIKECNLTAGFWKNYYMRERWQFFSLIDYTVWLVPLLQWITISMTFIWNFVDIFLILVSQSLAVRFNQFKWHVQCHQKKHMSNDFWLGVRKDFLALTDLLWLYDTDLSGLVMLSCAQNLYFLAVQTFHVFLYRDNFMSEIYFWFSLLHVAIRTFYMMWSAAAINETAYGILSTIYEIPTAYWCLEVRRG</sequence>
<dbReference type="VEuPathDB" id="VectorBase:MDOA000580"/>
<evidence type="ECO:0000313" key="10">
    <source>
        <dbReference type="EnsemblMetazoa" id="MDOA000580-PA"/>
    </source>
</evidence>
<accession>A0A1I8M2H5</accession>
<dbReference type="GO" id="GO:0005886">
    <property type="term" value="C:plasma membrane"/>
    <property type="evidence" value="ECO:0007669"/>
    <property type="project" value="UniProtKB-SubCell"/>
</dbReference>
<dbReference type="EnsemblMetazoa" id="MDOA000580-RA">
    <property type="protein sequence ID" value="MDOA000580-PA"/>
    <property type="gene ID" value="MDOA000580"/>
</dbReference>
<dbReference type="InterPro" id="IPR009318">
    <property type="entry name" value="Gustatory_rcpt"/>
</dbReference>
<evidence type="ECO:0000256" key="8">
    <source>
        <dbReference type="PIRNR" id="PIRNR038981"/>
    </source>
</evidence>
<reference evidence="10" key="1">
    <citation type="submission" date="2020-05" db="UniProtKB">
        <authorList>
            <consortium name="EnsemblMetazoa"/>
        </authorList>
    </citation>
    <scope>IDENTIFICATION</scope>
    <source>
        <strain evidence="10">Aabys</strain>
    </source>
</reference>
<evidence type="ECO:0000256" key="3">
    <source>
        <dbReference type="ARBA" id="ARBA00022475"/>
    </source>
</evidence>
<comment type="similarity">
    <text evidence="2">Belongs to the insect chemoreceptor superfamily. Gustatory receptor (GR) family. Gr5a subfamily.</text>
</comment>
<dbReference type="AlphaFoldDB" id="A0A1I8M2H5"/>
<dbReference type="GO" id="GO:0033041">
    <property type="term" value="F:sweet taste receptor activity"/>
    <property type="evidence" value="ECO:0007669"/>
    <property type="project" value="TreeGrafter"/>
</dbReference>
<keyword evidence="4 9" id="KW-0812">Transmembrane</keyword>
<feature type="transmembrane region" description="Helical" evidence="9">
    <location>
        <begin position="196"/>
        <end position="215"/>
    </location>
</feature>
<evidence type="ECO:0000256" key="2">
    <source>
        <dbReference type="ARBA" id="ARBA00005327"/>
    </source>
</evidence>
<feature type="transmembrane region" description="Helical" evidence="9">
    <location>
        <begin position="85"/>
        <end position="111"/>
    </location>
</feature>
<keyword evidence="8" id="KW-0807">Transducer</keyword>
<dbReference type="PANTHER" id="PTHR21421:SF35">
    <property type="entry name" value="GUSTATORY RECEPTOR FOR SUGAR TASTE 64B-RELATED"/>
    <property type="match status" value="1"/>
</dbReference>
<dbReference type="PIRSF" id="PIRSF038981">
    <property type="entry name" value="GRP"/>
    <property type="match status" value="1"/>
</dbReference>
<feature type="transmembrane region" description="Helical" evidence="9">
    <location>
        <begin position="315"/>
        <end position="336"/>
    </location>
</feature>
<dbReference type="VEuPathDB" id="VectorBase:MDOMA2_020785"/>
<comment type="subcellular location">
    <subcellularLocation>
        <location evidence="1">Cell membrane</location>
        <topology evidence="1">Multi-pass membrane protein</topology>
    </subcellularLocation>
</comment>